<feature type="compositionally biased region" description="Low complexity" evidence="1">
    <location>
        <begin position="180"/>
        <end position="191"/>
    </location>
</feature>
<dbReference type="InterPro" id="IPR011993">
    <property type="entry name" value="PH-like_dom_sf"/>
</dbReference>
<feature type="domain" description="GRAM" evidence="3">
    <location>
        <begin position="286"/>
        <end position="353"/>
    </location>
</feature>
<dbReference type="PANTHER" id="PTHR23319:SF13">
    <property type="entry name" value="GRAM DOMAIN-CONTAINING PROTEIN"/>
    <property type="match status" value="1"/>
</dbReference>
<evidence type="ECO:0000313" key="4">
    <source>
        <dbReference type="EMBL" id="KAK8403089.1"/>
    </source>
</evidence>
<dbReference type="InterPro" id="IPR051482">
    <property type="entry name" value="Cholesterol_transport"/>
</dbReference>
<accession>A0AAW0UTU8</accession>
<evidence type="ECO:0000256" key="1">
    <source>
        <dbReference type="SAM" id="MobiDB-lite"/>
    </source>
</evidence>
<dbReference type="GO" id="GO:0005789">
    <property type="term" value="C:endoplasmic reticulum membrane"/>
    <property type="evidence" value="ECO:0007669"/>
    <property type="project" value="TreeGrafter"/>
</dbReference>
<gene>
    <name evidence="4" type="ORF">O3P69_000951</name>
</gene>
<keyword evidence="2" id="KW-0472">Membrane</keyword>
<feature type="region of interest" description="Disordered" evidence="1">
    <location>
        <begin position="259"/>
        <end position="280"/>
    </location>
</feature>
<evidence type="ECO:0000256" key="2">
    <source>
        <dbReference type="SAM" id="Phobius"/>
    </source>
</evidence>
<proteinExistence type="predicted"/>
<feature type="compositionally biased region" description="Polar residues" evidence="1">
    <location>
        <begin position="130"/>
        <end position="142"/>
    </location>
</feature>
<keyword evidence="5" id="KW-1185">Reference proteome</keyword>
<feature type="region of interest" description="Disordered" evidence="1">
    <location>
        <begin position="115"/>
        <end position="191"/>
    </location>
</feature>
<dbReference type="GO" id="GO:0032934">
    <property type="term" value="F:sterol binding"/>
    <property type="evidence" value="ECO:0007669"/>
    <property type="project" value="TreeGrafter"/>
</dbReference>
<dbReference type="Pfam" id="PF02893">
    <property type="entry name" value="GRAM"/>
    <property type="match status" value="1"/>
</dbReference>
<dbReference type="GO" id="GO:0120015">
    <property type="term" value="F:sterol transfer activity"/>
    <property type="evidence" value="ECO:0007669"/>
    <property type="project" value="TreeGrafter"/>
</dbReference>
<dbReference type="CDD" id="cd13220">
    <property type="entry name" value="PH-GRAM_GRAMDC"/>
    <property type="match status" value="1"/>
</dbReference>
<dbReference type="Proteomes" id="UP001487740">
    <property type="component" value="Unassembled WGS sequence"/>
</dbReference>
<dbReference type="GO" id="GO:0140268">
    <property type="term" value="C:endoplasmic reticulum-plasma membrane contact site"/>
    <property type="evidence" value="ECO:0007669"/>
    <property type="project" value="TreeGrafter"/>
</dbReference>
<feature type="region of interest" description="Disordered" evidence="1">
    <location>
        <begin position="446"/>
        <end position="469"/>
    </location>
</feature>
<feature type="compositionally biased region" description="Polar residues" evidence="1">
    <location>
        <begin position="259"/>
        <end position="270"/>
    </location>
</feature>
<comment type="caution">
    <text evidence="4">The sequence shown here is derived from an EMBL/GenBank/DDBJ whole genome shotgun (WGS) entry which is preliminary data.</text>
</comment>
<feature type="transmembrane region" description="Helical" evidence="2">
    <location>
        <begin position="577"/>
        <end position="597"/>
    </location>
</feature>
<organism evidence="4 5">
    <name type="scientific">Scylla paramamosain</name>
    <name type="common">Mud crab</name>
    <dbReference type="NCBI Taxonomy" id="85552"/>
    <lineage>
        <taxon>Eukaryota</taxon>
        <taxon>Metazoa</taxon>
        <taxon>Ecdysozoa</taxon>
        <taxon>Arthropoda</taxon>
        <taxon>Crustacea</taxon>
        <taxon>Multicrustacea</taxon>
        <taxon>Malacostraca</taxon>
        <taxon>Eumalacostraca</taxon>
        <taxon>Eucarida</taxon>
        <taxon>Decapoda</taxon>
        <taxon>Pleocyemata</taxon>
        <taxon>Brachyura</taxon>
        <taxon>Eubrachyura</taxon>
        <taxon>Portunoidea</taxon>
        <taxon>Portunidae</taxon>
        <taxon>Portuninae</taxon>
        <taxon>Scylla</taxon>
    </lineage>
</organism>
<evidence type="ECO:0000313" key="5">
    <source>
        <dbReference type="Proteomes" id="UP001487740"/>
    </source>
</evidence>
<dbReference type="GO" id="GO:0005886">
    <property type="term" value="C:plasma membrane"/>
    <property type="evidence" value="ECO:0007669"/>
    <property type="project" value="TreeGrafter"/>
</dbReference>
<evidence type="ECO:0000259" key="3">
    <source>
        <dbReference type="SMART" id="SM00568"/>
    </source>
</evidence>
<keyword evidence="2" id="KW-0812">Transmembrane</keyword>
<dbReference type="SMART" id="SM00568">
    <property type="entry name" value="GRAM"/>
    <property type="match status" value="1"/>
</dbReference>
<dbReference type="PANTHER" id="PTHR23319">
    <property type="entry name" value="GRAM DOMAIN CONTAINING 1B, ISOFORM E"/>
    <property type="match status" value="1"/>
</dbReference>
<feature type="region of interest" description="Disordered" evidence="1">
    <location>
        <begin position="223"/>
        <end position="245"/>
    </location>
</feature>
<feature type="compositionally biased region" description="Polar residues" evidence="1">
    <location>
        <begin position="420"/>
        <end position="429"/>
    </location>
</feature>
<feature type="compositionally biased region" description="Polar residues" evidence="1">
    <location>
        <begin position="223"/>
        <end position="236"/>
    </location>
</feature>
<protein>
    <recommendedName>
        <fullName evidence="3">GRAM domain-containing protein</fullName>
    </recommendedName>
</protein>
<dbReference type="EMBL" id="JARAKH010000007">
    <property type="protein sequence ID" value="KAK8403089.1"/>
    <property type="molecule type" value="Genomic_DNA"/>
</dbReference>
<feature type="region of interest" description="Disordered" evidence="1">
    <location>
        <begin position="398"/>
        <end position="429"/>
    </location>
</feature>
<dbReference type="InterPro" id="IPR004182">
    <property type="entry name" value="GRAM"/>
</dbReference>
<sequence>MKLKRKIKSFLLARSSIVAHEHTPHYPITNTSTTITTTFTTNTCTTLVTSNNSSVTVTASAATMPRDYPSESKSMMDLNSLTSSDDNYKNLYKTRSVWDVASIEGFRRKILPTGLRSRSPLSRGRHGQPRTISAPSSSSVGERQSRPKRLSTVQFAEDVGSDSDGRIRSVSSSAPPPVRPSTSSGSSSVSVLLTPEPISSLAERTESESDVFVSECGMKEAQSMMSLSRPHGSSNSSEEDAKGLRKRSYVSHALKNLSRSTPAMSPSASPRHSDSEGQLRVSKGTKKFMRHFAEAPPSEWVLNYFSCALVSDILLQGTLYITHNYFAFYSKIFGHVSRLLIPVTQVASLQKERTAKIIPNAVGLQMLDGKNYVFGSLLSRDSTYKLMLHIWRKAQRMADSDSEPPSGVQVTADDDGEDSVSGSANSLDQTDSGYLVSTAVNSLGSVPSPITTTPWTTEEVTSTTNATTATNAYSTIDNSIPPTGNNIPMNSSTSTSDSTLLLGVGVVSGKVCAHEETNSNSATASNASDGKESSSMNILEWFTQGSLVKTCFKVGSVPMKLVGEGVKELWSLPRTSLLLLISTLLLLMLFASAAFMLHRVDLLSQQIGLEKYAEYDSMYEEVLQMQQRLHAAASTEIEKTLTIQLKHIATVRQSLEALMVLFNKDFPLEAAQIPDNT</sequence>
<keyword evidence="2" id="KW-1133">Transmembrane helix</keyword>
<reference evidence="4 5" key="1">
    <citation type="submission" date="2023-03" db="EMBL/GenBank/DDBJ databases">
        <title>High-quality genome of Scylla paramamosain provides insights in environmental adaptation.</title>
        <authorList>
            <person name="Zhang L."/>
        </authorList>
    </citation>
    <scope>NUCLEOTIDE SEQUENCE [LARGE SCALE GENOMIC DNA]</scope>
    <source>
        <strain evidence="4">LZ_2023a</strain>
        <tissue evidence="4">Muscle</tissue>
    </source>
</reference>
<dbReference type="Gene3D" id="2.30.29.30">
    <property type="entry name" value="Pleckstrin-homology domain (PH domain)/Phosphotyrosine-binding domain (PTB)"/>
    <property type="match status" value="1"/>
</dbReference>
<dbReference type="AlphaFoldDB" id="A0AAW0UTU8"/>
<name>A0AAW0UTU8_SCYPA</name>
<dbReference type="GO" id="GO:0032366">
    <property type="term" value="P:intracellular sterol transport"/>
    <property type="evidence" value="ECO:0007669"/>
    <property type="project" value="TreeGrafter"/>
</dbReference>